<dbReference type="PROSITE" id="PS00061">
    <property type="entry name" value="ADH_SHORT"/>
    <property type="match status" value="1"/>
</dbReference>
<dbReference type="InterPro" id="IPR020904">
    <property type="entry name" value="Sc_DH/Rdtase_CS"/>
</dbReference>
<evidence type="ECO:0000256" key="1">
    <source>
        <dbReference type="ARBA" id="ARBA00006484"/>
    </source>
</evidence>
<dbReference type="AlphaFoldDB" id="A0A6B0Z2N1"/>
<dbReference type="PANTHER" id="PTHR42760">
    <property type="entry name" value="SHORT-CHAIN DEHYDROGENASES/REDUCTASES FAMILY MEMBER"/>
    <property type="match status" value="1"/>
</dbReference>
<dbReference type="InterPro" id="IPR036291">
    <property type="entry name" value="NAD(P)-bd_dom_sf"/>
</dbReference>
<dbReference type="EMBL" id="VXRG01000187">
    <property type="protein sequence ID" value="MXY96132.1"/>
    <property type="molecule type" value="Genomic_DNA"/>
</dbReference>
<dbReference type="PRINTS" id="PR00080">
    <property type="entry name" value="SDRFAMILY"/>
</dbReference>
<reference evidence="3" key="1">
    <citation type="submission" date="2019-09" db="EMBL/GenBank/DDBJ databases">
        <title>Characterisation of the sponge microbiome using genome-centric metagenomics.</title>
        <authorList>
            <person name="Engelberts J.P."/>
            <person name="Robbins S.J."/>
            <person name="De Goeij J.M."/>
            <person name="Aranda M."/>
            <person name="Bell S.C."/>
            <person name="Webster N.S."/>
        </authorList>
    </citation>
    <scope>NUCLEOTIDE SEQUENCE</scope>
    <source>
        <strain evidence="3">SB0664_bin_27</strain>
    </source>
</reference>
<proteinExistence type="inferred from homology"/>
<comment type="caution">
    <text evidence="3">The sequence shown here is derived from an EMBL/GenBank/DDBJ whole genome shotgun (WGS) entry which is preliminary data.</text>
</comment>
<organism evidence="3">
    <name type="scientific">Caldilineaceae bacterium SB0664_bin_27</name>
    <dbReference type="NCBI Taxonomy" id="2605260"/>
    <lineage>
        <taxon>Bacteria</taxon>
        <taxon>Bacillati</taxon>
        <taxon>Chloroflexota</taxon>
        <taxon>Caldilineae</taxon>
        <taxon>Caldilineales</taxon>
        <taxon>Caldilineaceae</taxon>
    </lineage>
</organism>
<dbReference type="SUPFAM" id="SSF51735">
    <property type="entry name" value="NAD(P)-binding Rossmann-fold domains"/>
    <property type="match status" value="1"/>
</dbReference>
<keyword evidence="2" id="KW-0560">Oxidoreductase</keyword>
<sequence length="276" mass="28885">MYNLEGKTVFVTGAGGEHGIGRGIALRLAEDGADIVLTDLVERPYPDADWEGLPALRAEIESMGRRALALTCDVTDSVSVEGAMQSAVEEFGRIDILVNNAAARGGRDRVPVVDLDENEWDRVMSVNLKGTFVCSRAAACHMVDRGGGGRIISVSSVLGLRGIARFAAYCSSKFGIVGLTQALAQELAEFGVTVNAICPSLTPTERVGHMTNLFTNPSLQVKEATDALLSGAAGSTPIGRLAQTDDLAHAVSFLASDGAAFLTGLSIPVTGGSFMR</sequence>
<dbReference type="PANTHER" id="PTHR42760:SF40">
    <property type="entry name" value="3-OXOACYL-[ACYL-CARRIER-PROTEIN] REDUCTASE, CHLOROPLASTIC"/>
    <property type="match status" value="1"/>
</dbReference>
<evidence type="ECO:0000313" key="3">
    <source>
        <dbReference type="EMBL" id="MXY96132.1"/>
    </source>
</evidence>
<dbReference type="Pfam" id="PF13561">
    <property type="entry name" value="adh_short_C2"/>
    <property type="match status" value="1"/>
</dbReference>
<dbReference type="PRINTS" id="PR00081">
    <property type="entry name" value="GDHRDH"/>
</dbReference>
<gene>
    <name evidence="3" type="ORF">F4Y42_22040</name>
</gene>
<name>A0A6B0Z2N1_9CHLR</name>
<dbReference type="Gene3D" id="3.40.50.720">
    <property type="entry name" value="NAD(P)-binding Rossmann-like Domain"/>
    <property type="match status" value="1"/>
</dbReference>
<protein>
    <submittedName>
        <fullName evidence="3">SDR family oxidoreductase</fullName>
    </submittedName>
</protein>
<dbReference type="GO" id="GO:0030497">
    <property type="term" value="P:fatty acid elongation"/>
    <property type="evidence" value="ECO:0007669"/>
    <property type="project" value="TreeGrafter"/>
</dbReference>
<comment type="similarity">
    <text evidence="1">Belongs to the short-chain dehydrogenases/reductases (SDR) family.</text>
</comment>
<dbReference type="InterPro" id="IPR002347">
    <property type="entry name" value="SDR_fam"/>
</dbReference>
<dbReference type="FunFam" id="3.40.50.720:FF:000084">
    <property type="entry name" value="Short-chain dehydrogenase reductase"/>
    <property type="match status" value="1"/>
</dbReference>
<accession>A0A6B0Z2N1</accession>
<evidence type="ECO:0000256" key="2">
    <source>
        <dbReference type="ARBA" id="ARBA00023002"/>
    </source>
</evidence>
<dbReference type="GO" id="GO:0016616">
    <property type="term" value="F:oxidoreductase activity, acting on the CH-OH group of donors, NAD or NADP as acceptor"/>
    <property type="evidence" value="ECO:0007669"/>
    <property type="project" value="TreeGrafter"/>
</dbReference>